<feature type="transmembrane region" description="Helical" evidence="2">
    <location>
        <begin position="6"/>
        <end position="22"/>
    </location>
</feature>
<keyword evidence="2" id="KW-0812">Transmembrane</keyword>
<keyword evidence="4" id="KW-1185">Reference proteome</keyword>
<proteinExistence type="predicted"/>
<evidence type="ECO:0000256" key="2">
    <source>
        <dbReference type="SAM" id="Phobius"/>
    </source>
</evidence>
<feature type="transmembrane region" description="Helical" evidence="2">
    <location>
        <begin position="31"/>
        <end position="47"/>
    </location>
</feature>
<protein>
    <submittedName>
        <fullName evidence="3">Uncharacterized protein</fullName>
    </submittedName>
</protein>
<feature type="compositionally biased region" description="Polar residues" evidence="1">
    <location>
        <begin position="106"/>
        <end position="119"/>
    </location>
</feature>
<evidence type="ECO:0000313" key="4">
    <source>
        <dbReference type="Proteomes" id="UP001152173"/>
    </source>
</evidence>
<sequence length="134" mass="14955">MIKFLILILVAFIVFPIVILFFKKIDIKTKLMFLVGGFVIALFGLLAQSALSLYYSVLVMLGLLFAGSVVLTKRLENEKLREEELHLNVPKTIKEALEKPSESYVAATSPTPNAQSGTDAQVEDWLKPAKKEDQ</sequence>
<accession>A0A9X3LDV6</accession>
<evidence type="ECO:0000256" key="1">
    <source>
        <dbReference type="SAM" id="MobiDB-lite"/>
    </source>
</evidence>
<gene>
    <name evidence="3" type="ORF">M9R32_03095</name>
</gene>
<dbReference type="AlphaFoldDB" id="A0A9X3LDV6"/>
<keyword evidence="2" id="KW-1133">Transmembrane helix</keyword>
<dbReference type="EMBL" id="JAMKBJ010000002">
    <property type="protein sequence ID" value="MCZ8536180.1"/>
    <property type="molecule type" value="Genomic_DNA"/>
</dbReference>
<comment type="caution">
    <text evidence="3">The sequence shown here is derived from an EMBL/GenBank/DDBJ whole genome shotgun (WGS) entry which is preliminary data.</text>
</comment>
<dbReference type="Proteomes" id="UP001152173">
    <property type="component" value="Unassembled WGS sequence"/>
</dbReference>
<organism evidence="3 4">
    <name type="scientific">Paenisporosarcina quisquiliarum</name>
    <dbReference type="NCBI Taxonomy" id="365346"/>
    <lineage>
        <taxon>Bacteria</taxon>
        <taxon>Bacillati</taxon>
        <taxon>Bacillota</taxon>
        <taxon>Bacilli</taxon>
        <taxon>Bacillales</taxon>
        <taxon>Caryophanaceae</taxon>
        <taxon>Paenisporosarcina</taxon>
    </lineage>
</organism>
<reference evidence="3" key="1">
    <citation type="submission" date="2022-05" db="EMBL/GenBank/DDBJ databases">
        <authorList>
            <person name="Colautti A."/>
            <person name="Iacumin L."/>
        </authorList>
    </citation>
    <scope>NUCLEOTIDE SEQUENCE</scope>
    <source>
        <strain evidence="3">SK 55</strain>
    </source>
</reference>
<keyword evidence="2" id="KW-0472">Membrane</keyword>
<feature type="region of interest" description="Disordered" evidence="1">
    <location>
        <begin position="100"/>
        <end position="134"/>
    </location>
</feature>
<feature type="compositionally biased region" description="Basic and acidic residues" evidence="1">
    <location>
        <begin position="124"/>
        <end position="134"/>
    </location>
</feature>
<feature type="transmembrane region" description="Helical" evidence="2">
    <location>
        <begin position="53"/>
        <end position="71"/>
    </location>
</feature>
<name>A0A9X3LDV6_9BACL</name>
<evidence type="ECO:0000313" key="3">
    <source>
        <dbReference type="EMBL" id="MCZ8536180.1"/>
    </source>
</evidence>
<dbReference type="RefSeq" id="WP_269925286.1">
    <property type="nucleotide sequence ID" value="NZ_JAMKBJ010000002.1"/>
</dbReference>